<evidence type="ECO:0000256" key="1">
    <source>
        <dbReference type="SAM" id="MobiDB-lite"/>
    </source>
</evidence>
<dbReference type="AlphaFoldDB" id="A0A291N6T5"/>
<organism evidence="2 3">
    <name type="scientific">Sphingobium yanoikuyae</name>
    <name type="common">Sphingomonas yanoikuyae</name>
    <dbReference type="NCBI Taxonomy" id="13690"/>
    <lineage>
        <taxon>Bacteria</taxon>
        <taxon>Pseudomonadati</taxon>
        <taxon>Pseudomonadota</taxon>
        <taxon>Alphaproteobacteria</taxon>
        <taxon>Sphingomonadales</taxon>
        <taxon>Sphingomonadaceae</taxon>
        <taxon>Sphingobium</taxon>
    </lineage>
</organism>
<feature type="compositionally biased region" description="Basic and acidic residues" evidence="1">
    <location>
        <begin position="100"/>
        <end position="113"/>
    </location>
</feature>
<dbReference type="EMBL" id="CP023741">
    <property type="protein sequence ID" value="ATI83089.1"/>
    <property type="molecule type" value="Genomic_DNA"/>
</dbReference>
<reference evidence="2 3" key="1">
    <citation type="submission" date="2017-10" db="EMBL/GenBank/DDBJ databases">
        <title>Sphingobium yanoikuyae S72.</title>
        <authorList>
            <person name="Sanchez E."/>
            <person name="Bustos P."/>
            <person name="Mendoza P."/>
            <person name="Guo X."/>
            <person name="Mendoza A."/>
        </authorList>
    </citation>
    <scope>NUCLEOTIDE SEQUENCE [LARGE SCALE GENOMIC DNA]</scope>
    <source>
        <strain evidence="2 3">S72</strain>
    </source>
</reference>
<gene>
    <name evidence="2" type="ORF">A6768_00740</name>
</gene>
<protein>
    <submittedName>
        <fullName evidence="2">Uncharacterized protein</fullName>
    </submittedName>
</protein>
<accession>A0A291N6T5</accession>
<dbReference type="KEGG" id="sya:A6768_00740"/>
<sequence length="279" mass="31494">MRTSLFGSILVALTGQATIAQVPSGLSDLVGARAAGGETQMKARGYDFVKVEKGDDRSYATWWNRDKQRCVTVATMDGRYDSITETLPVDCGHGAQHAQSDTRHDNRSYHPDMRYAPPIDGQRQSPSYVEDRDRYQVNDQYVDLGLVCFGDGQRSGTTTTYGWTWNARTNRYDYGNRTEMTGQQFDASLMLQFWAGGGRIRLPKKLVPPINSRGNDGWWDLYDVEMGPDVIRAKYRLNALNKPLVTINRRSGQISVQGTAPYSFRGTCDLIDGREHRRF</sequence>
<proteinExistence type="predicted"/>
<feature type="region of interest" description="Disordered" evidence="1">
    <location>
        <begin position="93"/>
        <end position="126"/>
    </location>
</feature>
<name>A0A291N6T5_SPHYA</name>
<evidence type="ECO:0000313" key="3">
    <source>
        <dbReference type="Proteomes" id="UP000219422"/>
    </source>
</evidence>
<dbReference type="Proteomes" id="UP000219422">
    <property type="component" value="Chromosome"/>
</dbReference>
<evidence type="ECO:0000313" key="2">
    <source>
        <dbReference type="EMBL" id="ATI83089.1"/>
    </source>
</evidence>